<dbReference type="Gene3D" id="2.40.160.10">
    <property type="entry name" value="Porin"/>
    <property type="match status" value="1"/>
</dbReference>
<dbReference type="InterPro" id="IPR010870">
    <property type="entry name" value="Porin_O/P"/>
</dbReference>
<sequence>MGRIIRIIKNYEIVLCVLLTVVFVTLVSAQEVKPKSKKVTELKLSGRLQAQWDHIESDETDADRNHFYFRRLFFGGHAKLGDNWGGDVVLDFAASPNSESSGKADQVFIDGASAWYKVNDFIRLDFGQLKVPFGMEETSSSSKIKAIERSAMNRQFAEHLKFHARHMGIFAKGNLSKSGFSYNAAIVNAGQNHNSKDSALRKGLYGYKRNEFAYFGRIAYSNYDAELRHVFGLAAGLQPNTEYKGLNSTVDVDKTTALNFFAHLGYGTFNLDTEYMFGEADVTGGNHKHNGYAVQASYTFNNAPKGVWEFVYRYSAVDGTGANDLVSTKEIIRRANISSKFDEANKLDQHYFGVNYQFQGHDAKLMLGYESNKATDTTYGSRNFSGFRTRVQVLF</sequence>
<name>A0A2Z4AIP2_9BACT</name>
<dbReference type="KEGG" id="mtar:DF168_01469"/>
<reference evidence="1 2" key="1">
    <citation type="submission" date="2018-06" db="EMBL/GenBank/DDBJ databases">
        <title>Draft Genome Sequence of a Novel Marine Bacterium Related to the Verrucomicrobia.</title>
        <authorList>
            <person name="Vosseberg J."/>
            <person name="Martijn J."/>
            <person name="Ettema T.J.G."/>
        </authorList>
    </citation>
    <scope>NUCLEOTIDE SEQUENCE [LARGE SCALE GENOMIC DNA]</scope>
    <source>
        <strain evidence="1">TARA_B100001123</strain>
    </source>
</reference>
<protein>
    <submittedName>
        <fullName evidence="1">Porin O</fullName>
    </submittedName>
</protein>
<dbReference type="SUPFAM" id="SSF56935">
    <property type="entry name" value="Porins"/>
    <property type="match status" value="1"/>
</dbReference>
<evidence type="ECO:0000313" key="2">
    <source>
        <dbReference type="Proteomes" id="UP000247465"/>
    </source>
</evidence>
<gene>
    <name evidence="1" type="primary">oprO</name>
    <name evidence="1" type="ORF">DF168_01469</name>
</gene>
<dbReference type="EMBL" id="CP029803">
    <property type="protein sequence ID" value="AWT60264.1"/>
    <property type="molecule type" value="Genomic_DNA"/>
</dbReference>
<dbReference type="AlphaFoldDB" id="A0A2Z4AIP2"/>
<organism evidence="1 2">
    <name type="scientific">Candidatus Moanibacter tarae</name>
    <dbReference type="NCBI Taxonomy" id="2200854"/>
    <lineage>
        <taxon>Bacteria</taxon>
        <taxon>Pseudomonadati</taxon>
        <taxon>Verrucomicrobiota</taxon>
        <taxon>Opitutia</taxon>
        <taxon>Puniceicoccales</taxon>
        <taxon>Puniceicoccales incertae sedis</taxon>
        <taxon>Candidatus Moanibacter</taxon>
    </lineage>
</organism>
<proteinExistence type="predicted"/>
<dbReference type="InterPro" id="IPR023614">
    <property type="entry name" value="Porin_dom_sf"/>
</dbReference>
<accession>A0A2Z4AIP2</accession>
<dbReference type="Proteomes" id="UP000247465">
    <property type="component" value="Chromosome"/>
</dbReference>
<dbReference type="Pfam" id="PF07396">
    <property type="entry name" value="Porin_O_P"/>
    <property type="match status" value="1"/>
</dbReference>
<evidence type="ECO:0000313" key="1">
    <source>
        <dbReference type="EMBL" id="AWT60264.1"/>
    </source>
</evidence>